<accession>A0AAF0W131</accession>
<reference evidence="6" key="2">
    <citation type="submission" date="2022-03" db="EMBL/GenBank/DDBJ databases">
        <title>Draft title - Genomic analysis of global carrot germplasm unveils the trajectory of domestication and the origin of high carotenoid orange carrot.</title>
        <authorList>
            <person name="Iorizzo M."/>
            <person name="Ellison S."/>
            <person name="Senalik D."/>
            <person name="Macko-Podgorni A."/>
            <person name="Grzebelus D."/>
            <person name="Bostan H."/>
            <person name="Rolling W."/>
            <person name="Curaba J."/>
            <person name="Simon P."/>
        </authorList>
    </citation>
    <scope>NUCLEOTIDE SEQUENCE</scope>
    <source>
        <tissue evidence="6">Leaf</tissue>
    </source>
</reference>
<keyword evidence="3" id="KW-0863">Zinc-finger</keyword>
<evidence type="ECO:0000259" key="5">
    <source>
        <dbReference type="PROSITE" id="PS50081"/>
    </source>
</evidence>
<evidence type="ECO:0000313" key="6">
    <source>
        <dbReference type="EMBL" id="WOG81379.1"/>
    </source>
</evidence>
<dbReference type="InterPro" id="IPR046349">
    <property type="entry name" value="C1-like_sf"/>
</dbReference>
<proteinExistence type="predicted"/>
<keyword evidence="2" id="KW-0677">Repeat</keyword>
<feature type="domain" description="Phorbol-ester/DAG-type" evidence="5">
    <location>
        <begin position="499"/>
        <end position="539"/>
    </location>
</feature>
<dbReference type="SMART" id="SM00249">
    <property type="entry name" value="PHD"/>
    <property type="match status" value="3"/>
</dbReference>
<keyword evidence="4" id="KW-0862">Zinc</keyword>
<dbReference type="InterPro" id="IPR053192">
    <property type="entry name" value="Vacuole_Formation_Reg"/>
</dbReference>
<dbReference type="PANTHER" id="PTHR32410:SF216">
    <property type="entry name" value="PHORBOL-ESTER_DAG-TYPE DOMAIN-CONTAINING PROTEIN"/>
    <property type="match status" value="1"/>
</dbReference>
<gene>
    <name evidence="6" type="ORF">DCAR_0100525</name>
</gene>
<keyword evidence="7" id="KW-1185">Reference proteome</keyword>
<dbReference type="InterPro" id="IPR002219">
    <property type="entry name" value="PKC_DAG/PE"/>
</dbReference>
<dbReference type="SUPFAM" id="SSF57889">
    <property type="entry name" value="Cysteine-rich domain"/>
    <property type="match status" value="5"/>
</dbReference>
<reference evidence="6" key="1">
    <citation type="journal article" date="2016" name="Nat. Genet.">
        <title>A high-quality carrot genome assembly provides new insights into carotenoid accumulation and asterid genome evolution.</title>
        <authorList>
            <person name="Iorizzo M."/>
            <person name="Ellison S."/>
            <person name="Senalik D."/>
            <person name="Zeng P."/>
            <person name="Satapoomin P."/>
            <person name="Huang J."/>
            <person name="Bowman M."/>
            <person name="Iovene M."/>
            <person name="Sanseverino W."/>
            <person name="Cavagnaro P."/>
            <person name="Yildiz M."/>
            <person name="Macko-Podgorni A."/>
            <person name="Moranska E."/>
            <person name="Grzebelus E."/>
            <person name="Grzebelus D."/>
            <person name="Ashrafi H."/>
            <person name="Zheng Z."/>
            <person name="Cheng S."/>
            <person name="Spooner D."/>
            <person name="Van Deynze A."/>
            <person name="Simon P."/>
        </authorList>
    </citation>
    <scope>NUCLEOTIDE SEQUENCE</scope>
    <source>
        <tissue evidence="6">Leaf</tissue>
    </source>
</reference>
<evidence type="ECO:0000256" key="2">
    <source>
        <dbReference type="ARBA" id="ARBA00022737"/>
    </source>
</evidence>
<evidence type="ECO:0000256" key="1">
    <source>
        <dbReference type="ARBA" id="ARBA00022723"/>
    </source>
</evidence>
<evidence type="ECO:0000256" key="4">
    <source>
        <dbReference type="ARBA" id="ARBA00022833"/>
    </source>
</evidence>
<dbReference type="Proteomes" id="UP000077755">
    <property type="component" value="Chromosome 1"/>
</dbReference>
<dbReference type="AlphaFoldDB" id="A0AAF0W131"/>
<dbReference type="EMBL" id="CP093343">
    <property type="protein sequence ID" value="WOG81379.1"/>
    <property type="molecule type" value="Genomic_DNA"/>
</dbReference>
<dbReference type="PROSITE" id="PS50081">
    <property type="entry name" value="ZF_DAG_PE_2"/>
    <property type="match status" value="1"/>
</dbReference>
<protein>
    <recommendedName>
        <fullName evidence="5">Phorbol-ester/DAG-type domain-containing protein</fullName>
    </recommendedName>
</protein>
<dbReference type="PANTHER" id="PTHR32410">
    <property type="entry name" value="CYSTEINE/HISTIDINE-RICH C1 DOMAIN FAMILY PROTEIN"/>
    <property type="match status" value="1"/>
</dbReference>
<dbReference type="Pfam" id="PF03107">
    <property type="entry name" value="C1_2"/>
    <property type="match status" value="5"/>
</dbReference>
<organism evidence="6 7">
    <name type="scientific">Daucus carota subsp. sativus</name>
    <name type="common">Carrot</name>
    <dbReference type="NCBI Taxonomy" id="79200"/>
    <lineage>
        <taxon>Eukaryota</taxon>
        <taxon>Viridiplantae</taxon>
        <taxon>Streptophyta</taxon>
        <taxon>Embryophyta</taxon>
        <taxon>Tracheophyta</taxon>
        <taxon>Spermatophyta</taxon>
        <taxon>Magnoliopsida</taxon>
        <taxon>eudicotyledons</taxon>
        <taxon>Gunneridae</taxon>
        <taxon>Pentapetalae</taxon>
        <taxon>asterids</taxon>
        <taxon>campanulids</taxon>
        <taxon>Apiales</taxon>
        <taxon>Apiaceae</taxon>
        <taxon>Apioideae</taxon>
        <taxon>Scandiceae</taxon>
        <taxon>Daucinae</taxon>
        <taxon>Daucus</taxon>
        <taxon>Daucus sect. Daucus</taxon>
    </lineage>
</organism>
<dbReference type="Gene3D" id="3.30.60.20">
    <property type="match status" value="1"/>
</dbReference>
<keyword evidence="1" id="KW-0479">Metal-binding</keyword>
<dbReference type="InterPro" id="IPR001965">
    <property type="entry name" value="Znf_PHD"/>
</dbReference>
<evidence type="ECO:0000313" key="7">
    <source>
        <dbReference type="Proteomes" id="UP000077755"/>
    </source>
</evidence>
<sequence>MHKTCSELPSTFTHSMKPQCPLSLLSRPYRKKLFDHCHACRGYSQGFIYGSDSLDFFVCLNCVKSELKSLEDRNLCHPGHNHPLTLVQTPAFFLCHACNTTATDLSYICTKCCFWMHKSCANAPITYQSKFHTEHTLILYYSVPQEYSQFTGFCSICDEVVNLNKWVYYCANCRFFAHVKCASLTEMLSESDIDDEADCGESSLMHFPVHDQASLHETMQQCIIKAANSLLHDSANAEPLPYINHWTHKHPLTLRNKNATTSTSNLKHKLAETELLICDGCTKPISLVDDISYECNLCKFFLHKSCALFPEEIEHHLAGKLWGVQVDNEQIIYCQGCSHLGNGIFMRNETACFDIGCASLPRIIKHESHRHPLKQLPYPDDYICKACRSELLTDREIMMYGCERCEFYIHIWCALRPRRVNHRWDPHTLDLILSLNNVPDHPHEFECELCSEQIDPNTWFYHCNVCDLSFDTFCIDPDSWLSNIKLGATNIHTDSHPHSHGLTLAVNKKKRKCDKCGIDAPGWIVLECSECEFMVHVRC</sequence>
<name>A0AAF0W131_DAUCS</name>
<dbReference type="InterPro" id="IPR004146">
    <property type="entry name" value="DC1"/>
</dbReference>
<evidence type="ECO:0000256" key="3">
    <source>
        <dbReference type="ARBA" id="ARBA00022771"/>
    </source>
</evidence>
<dbReference type="GO" id="GO:0008270">
    <property type="term" value="F:zinc ion binding"/>
    <property type="evidence" value="ECO:0007669"/>
    <property type="project" value="UniProtKB-KW"/>
</dbReference>